<sequence>MDGRFSNEHMMAKQIFIGIGTLMSQDSGMCPVNSGLVLTKYMNSRRLRPIHCDLIWKISMELNDASLNYTLNFDNYIGNAGDSFSYHKGNRFATFDNDHNGCSVAYSGAWWYNLCLYSNLNGLYNSTEFGKGINWNH</sequence>
<dbReference type="PANTHER" id="PTHR19143:SF327">
    <property type="entry name" value="FI21813P1-RELATED"/>
    <property type="match status" value="1"/>
</dbReference>
<dbReference type="InterPro" id="IPR050373">
    <property type="entry name" value="Fibrinogen_C-term_domain"/>
</dbReference>
<dbReference type="Gene3D" id="3.90.215.10">
    <property type="entry name" value="Gamma Fibrinogen, chain A, domain 1"/>
    <property type="match status" value="1"/>
</dbReference>
<organism evidence="3 4">
    <name type="scientific">Tegillarca granosa</name>
    <name type="common">Malaysian cockle</name>
    <name type="synonym">Anadara granosa</name>
    <dbReference type="NCBI Taxonomy" id="220873"/>
    <lineage>
        <taxon>Eukaryota</taxon>
        <taxon>Metazoa</taxon>
        <taxon>Spiralia</taxon>
        <taxon>Lophotrochozoa</taxon>
        <taxon>Mollusca</taxon>
        <taxon>Bivalvia</taxon>
        <taxon>Autobranchia</taxon>
        <taxon>Pteriomorphia</taxon>
        <taxon>Arcoida</taxon>
        <taxon>Arcoidea</taxon>
        <taxon>Arcidae</taxon>
        <taxon>Tegillarca</taxon>
    </lineage>
</organism>
<dbReference type="PROSITE" id="PS51406">
    <property type="entry name" value="FIBRINOGEN_C_2"/>
    <property type="match status" value="1"/>
</dbReference>
<dbReference type="Pfam" id="PF00147">
    <property type="entry name" value="Fibrinogen_C"/>
    <property type="match status" value="1"/>
</dbReference>
<dbReference type="EMBL" id="JARBDR010000337">
    <property type="protein sequence ID" value="KAJ8314496.1"/>
    <property type="molecule type" value="Genomic_DNA"/>
</dbReference>
<name>A0ABQ9FAZ6_TEGGR</name>
<reference evidence="3 4" key="1">
    <citation type="submission" date="2022-12" db="EMBL/GenBank/DDBJ databases">
        <title>Chromosome-level genome of Tegillarca granosa.</title>
        <authorList>
            <person name="Kim J."/>
        </authorList>
    </citation>
    <scope>NUCLEOTIDE SEQUENCE [LARGE SCALE GENOMIC DNA]</scope>
    <source>
        <strain evidence="3">Teg-2019</strain>
        <tissue evidence="3">Adductor muscle</tissue>
    </source>
</reference>
<dbReference type="InterPro" id="IPR020837">
    <property type="entry name" value="Fibrinogen_CS"/>
</dbReference>
<dbReference type="SUPFAM" id="SSF56496">
    <property type="entry name" value="Fibrinogen C-terminal domain-like"/>
    <property type="match status" value="1"/>
</dbReference>
<evidence type="ECO:0000256" key="1">
    <source>
        <dbReference type="ARBA" id="ARBA00023157"/>
    </source>
</evidence>
<dbReference type="Proteomes" id="UP001217089">
    <property type="component" value="Unassembled WGS sequence"/>
</dbReference>
<evidence type="ECO:0000313" key="4">
    <source>
        <dbReference type="Proteomes" id="UP001217089"/>
    </source>
</evidence>
<dbReference type="PROSITE" id="PS00514">
    <property type="entry name" value="FIBRINOGEN_C_1"/>
    <property type="match status" value="1"/>
</dbReference>
<evidence type="ECO:0000259" key="2">
    <source>
        <dbReference type="PROSITE" id="PS51406"/>
    </source>
</evidence>
<accession>A0ABQ9FAZ6</accession>
<feature type="domain" description="Fibrinogen C-terminal" evidence="2">
    <location>
        <begin position="68"/>
        <end position="137"/>
    </location>
</feature>
<dbReference type="InterPro" id="IPR036056">
    <property type="entry name" value="Fibrinogen-like_C"/>
</dbReference>
<dbReference type="InterPro" id="IPR002181">
    <property type="entry name" value="Fibrinogen_a/b/g_C_dom"/>
</dbReference>
<keyword evidence="4" id="KW-1185">Reference proteome</keyword>
<evidence type="ECO:0000313" key="3">
    <source>
        <dbReference type="EMBL" id="KAJ8314496.1"/>
    </source>
</evidence>
<keyword evidence="1" id="KW-1015">Disulfide bond</keyword>
<gene>
    <name evidence="3" type="ORF">KUTeg_006646</name>
</gene>
<dbReference type="PANTHER" id="PTHR19143">
    <property type="entry name" value="FIBRINOGEN/TENASCIN/ANGIOPOEITIN"/>
    <property type="match status" value="1"/>
</dbReference>
<proteinExistence type="predicted"/>
<dbReference type="InterPro" id="IPR014716">
    <property type="entry name" value="Fibrinogen_a/b/g_C_1"/>
</dbReference>
<comment type="caution">
    <text evidence="3">The sequence shown here is derived from an EMBL/GenBank/DDBJ whole genome shotgun (WGS) entry which is preliminary data.</text>
</comment>
<protein>
    <recommendedName>
        <fullName evidence="2">Fibrinogen C-terminal domain-containing protein</fullName>
    </recommendedName>
</protein>
<dbReference type="SMART" id="SM00186">
    <property type="entry name" value="FBG"/>
    <property type="match status" value="1"/>
</dbReference>